<keyword evidence="2" id="KW-1185">Reference proteome</keyword>
<protein>
    <submittedName>
        <fullName evidence="1">Restriction endonuclease subunit S</fullName>
    </submittedName>
</protein>
<accession>A0A401FV22</accession>
<gene>
    <name evidence="1" type="ORF">DENIS_1775</name>
</gene>
<keyword evidence="1" id="KW-0378">Hydrolase</keyword>
<comment type="caution">
    <text evidence="1">The sequence shown here is derived from an EMBL/GenBank/DDBJ whole genome shotgun (WGS) entry which is preliminary data.</text>
</comment>
<evidence type="ECO:0000313" key="2">
    <source>
        <dbReference type="Proteomes" id="UP000288096"/>
    </source>
</evidence>
<dbReference type="Proteomes" id="UP000288096">
    <property type="component" value="Unassembled WGS sequence"/>
</dbReference>
<reference evidence="2" key="1">
    <citation type="submission" date="2017-11" db="EMBL/GenBank/DDBJ databases">
        <authorList>
            <person name="Watanabe M."/>
            <person name="Kojima H."/>
        </authorList>
    </citation>
    <scope>NUCLEOTIDE SEQUENCE [LARGE SCALE GENOMIC DNA]</scope>
    <source>
        <strain evidence="2">Tokyo 01</strain>
    </source>
</reference>
<dbReference type="EMBL" id="BEXT01000001">
    <property type="protein sequence ID" value="GBC60816.1"/>
    <property type="molecule type" value="Genomic_DNA"/>
</dbReference>
<dbReference type="AlphaFoldDB" id="A0A401FV22"/>
<keyword evidence="1" id="KW-0540">Nuclease</keyword>
<reference evidence="2" key="2">
    <citation type="submission" date="2019-01" db="EMBL/GenBank/DDBJ databases">
        <title>Genome sequence of Desulfonema ishimotonii strain Tokyo 01.</title>
        <authorList>
            <person name="Fukui M."/>
        </authorList>
    </citation>
    <scope>NUCLEOTIDE SEQUENCE [LARGE SCALE GENOMIC DNA]</scope>
    <source>
        <strain evidence="2">Tokyo 01</strain>
    </source>
</reference>
<proteinExistence type="predicted"/>
<evidence type="ECO:0000313" key="1">
    <source>
        <dbReference type="EMBL" id="GBC60816.1"/>
    </source>
</evidence>
<sequence length="61" mass="7435">MIFIKIADMMELIDGDRGRNYPKKNEYLKNGHCLFLYSSDFGFSWHEKCLNIIRLFFKNRR</sequence>
<keyword evidence="1" id="KW-0255">Endonuclease</keyword>
<dbReference type="GO" id="GO:0004519">
    <property type="term" value="F:endonuclease activity"/>
    <property type="evidence" value="ECO:0007669"/>
    <property type="project" value="UniProtKB-KW"/>
</dbReference>
<name>A0A401FV22_9BACT</name>
<organism evidence="1 2">
    <name type="scientific">Desulfonema ishimotonii</name>
    <dbReference type="NCBI Taxonomy" id="45657"/>
    <lineage>
        <taxon>Bacteria</taxon>
        <taxon>Pseudomonadati</taxon>
        <taxon>Thermodesulfobacteriota</taxon>
        <taxon>Desulfobacteria</taxon>
        <taxon>Desulfobacterales</taxon>
        <taxon>Desulfococcaceae</taxon>
        <taxon>Desulfonema</taxon>
    </lineage>
</organism>